<dbReference type="EMBL" id="JAOWLV010000002">
    <property type="protein sequence ID" value="MDG4975714.1"/>
    <property type="molecule type" value="Genomic_DNA"/>
</dbReference>
<name>A0A9X4NDV3_9LACT</name>
<evidence type="ECO:0000313" key="2">
    <source>
        <dbReference type="EMBL" id="MDG4981944.1"/>
    </source>
</evidence>
<gene>
    <name evidence="2" type="ORF">OGZ39_09765</name>
    <name evidence="1" type="ORF">OGZ50_03060</name>
</gene>
<evidence type="ECO:0000313" key="3">
    <source>
        <dbReference type="Proteomes" id="UP001152656"/>
    </source>
</evidence>
<dbReference type="AlphaFoldDB" id="A0A9X4NDV3"/>
<protein>
    <submittedName>
        <fullName evidence="2">Uncharacterized protein</fullName>
    </submittedName>
</protein>
<dbReference type="RefSeq" id="WP_223804547.1">
    <property type="nucleotide sequence ID" value="NZ_CABJEC010000005.1"/>
</dbReference>
<sequence>MNNSTKIFCFSFDRTLFSCF</sequence>
<dbReference type="EMBL" id="JAOWLP010000008">
    <property type="protein sequence ID" value="MDG4981944.1"/>
    <property type="molecule type" value="Genomic_DNA"/>
</dbReference>
<comment type="caution">
    <text evidence="2">The sequence shown here is derived from an EMBL/GenBank/DDBJ whole genome shotgun (WGS) entry which is preliminary data.</text>
</comment>
<proteinExistence type="predicted"/>
<evidence type="ECO:0000313" key="1">
    <source>
        <dbReference type="EMBL" id="MDG4975714.1"/>
    </source>
</evidence>
<dbReference type="Proteomes" id="UP001152656">
    <property type="component" value="Unassembled WGS sequence"/>
</dbReference>
<accession>A0A9X4NDV3</accession>
<reference evidence="2" key="1">
    <citation type="submission" date="2022-10" db="EMBL/GenBank/DDBJ databases">
        <authorList>
            <person name="Turner M.S."/>
            <person name="Huang W."/>
        </authorList>
    </citation>
    <scope>NUCLEOTIDE SEQUENCE</scope>
    <source>
        <strain evidence="1">54</strain>
        <strain evidence="2">581</strain>
    </source>
</reference>
<reference evidence="2" key="2">
    <citation type="journal article" date="2023" name="Food Microbiol.">
        <title>Evaluation of the fermentation potential of lactic acid bacteria isolated from herbs, fruits and vegetables as starter cultures in nut-based milk alternatives.</title>
        <authorList>
            <person name="Huang W."/>
            <person name="Dong A."/>
            <person name="Pham H.T."/>
            <person name="Zhou C."/>
            <person name="Huo Z."/>
            <person name="Watjen A.P."/>
            <person name="Prakash S."/>
            <person name="Bang-Berthelsen C.H."/>
            <person name="Turner M.S."/>
        </authorList>
    </citation>
    <scope>NUCLEOTIDE SEQUENCE</scope>
    <source>
        <strain evidence="1">54</strain>
        <strain evidence="2">581</strain>
    </source>
</reference>
<organism evidence="2 3">
    <name type="scientific">Lactococcus lactis</name>
    <dbReference type="NCBI Taxonomy" id="1358"/>
    <lineage>
        <taxon>Bacteria</taxon>
        <taxon>Bacillati</taxon>
        <taxon>Bacillota</taxon>
        <taxon>Bacilli</taxon>
        <taxon>Lactobacillales</taxon>
        <taxon>Streptococcaceae</taxon>
        <taxon>Lactococcus</taxon>
    </lineage>
</organism>
<dbReference type="Proteomes" id="UP001152598">
    <property type="component" value="Unassembled WGS sequence"/>
</dbReference>